<comment type="caution">
    <text evidence="1">The sequence shown here is derived from an EMBL/GenBank/DDBJ whole genome shotgun (WGS) entry which is preliminary data.</text>
</comment>
<dbReference type="RefSeq" id="WP_133209450.1">
    <property type="nucleotide sequence ID" value="NZ_SMSE01000001.1"/>
</dbReference>
<reference evidence="1 2" key="1">
    <citation type="submission" date="2019-03" db="EMBL/GenBank/DDBJ databases">
        <title>Seongchinamella monodicae gen. nov., sp. nov., a novel member of the Gammaproteobacteria isolated from a tidal mudflat of beach.</title>
        <authorList>
            <person name="Yang H.G."/>
            <person name="Kang J.W."/>
            <person name="Lee S.D."/>
        </authorList>
    </citation>
    <scope>NUCLEOTIDE SEQUENCE [LARGE SCALE GENOMIC DNA]</scope>
    <source>
        <strain evidence="1 2">GH4-78</strain>
    </source>
</reference>
<evidence type="ECO:0000313" key="1">
    <source>
        <dbReference type="EMBL" id="TDG15243.1"/>
    </source>
</evidence>
<sequence>MPGPDVRGTRGIGVTSCAEELDEGDFDGDGVLEEILCSSENVIKVREGRKAPKYSDYTAELLTICLDTYDDLNFDGSCDVRVPLFDSSLEDYFW</sequence>
<accession>A0A4R5LV00</accession>
<name>A0A4R5LV00_9GAMM</name>
<gene>
    <name evidence="1" type="ORF">E2F43_03140</name>
</gene>
<dbReference type="OrthoDB" id="5849604at2"/>
<dbReference type="AlphaFoldDB" id="A0A4R5LV00"/>
<organism evidence="1 2">
    <name type="scientific">Seongchinamella unica</name>
    <dbReference type="NCBI Taxonomy" id="2547392"/>
    <lineage>
        <taxon>Bacteria</taxon>
        <taxon>Pseudomonadati</taxon>
        <taxon>Pseudomonadota</taxon>
        <taxon>Gammaproteobacteria</taxon>
        <taxon>Cellvibrionales</taxon>
        <taxon>Halieaceae</taxon>
        <taxon>Seongchinamella</taxon>
    </lineage>
</organism>
<dbReference type="Proteomes" id="UP000295554">
    <property type="component" value="Unassembled WGS sequence"/>
</dbReference>
<protein>
    <submittedName>
        <fullName evidence="1">Uncharacterized protein</fullName>
    </submittedName>
</protein>
<keyword evidence="2" id="KW-1185">Reference proteome</keyword>
<proteinExistence type="predicted"/>
<dbReference type="EMBL" id="SMSE01000001">
    <property type="protein sequence ID" value="TDG15243.1"/>
    <property type="molecule type" value="Genomic_DNA"/>
</dbReference>
<evidence type="ECO:0000313" key="2">
    <source>
        <dbReference type="Proteomes" id="UP000295554"/>
    </source>
</evidence>